<dbReference type="EC" id="3.6.3.-" evidence="3"/>
<dbReference type="SMART" id="SM00831">
    <property type="entry name" value="Cation_ATPase_N"/>
    <property type="match status" value="1"/>
</dbReference>
<dbReference type="InterPro" id="IPR004014">
    <property type="entry name" value="ATPase_P-typ_cation-transptr_N"/>
</dbReference>
<keyword evidence="3" id="KW-0378">Hydrolase</keyword>
<accession>T1ACR1</accession>
<gene>
    <name evidence="3" type="ORF">B1A_10744</name>
</gene>
<feature type="non-terminal residue" evidence="3">
    <location>
        <position position="69"/>
    </location>
</feature>
<dbReference type="InterPro" id="IPR023298">
    <property type="entry name" value="ATPase_P-typ_TM_dom_sf"/>
</dbReference>
<protein>
    <submittedName>
        <fullName evidence="3">Protein containing ATPase, P-type cation-transporter</fullName>
        <ecNumber evidence="3">3.6.3.-</ecNumber>
    </submittedName>
</protein>
<name>T1ACR1_9ZZZZ</name>
<evidence type="ECO:0000256" key="1">
    <source>
        <dbReference type="SAM" id="MobiDB-lite"/>
    </source>
</evidence>
<comment type="caution">
    <text evidence="3">The sequence shown here is derived from an EMBL/GenBank/DDBJ whole genome shotgun (WGS) entry which is preliminary data.</text>
</comment>
<feature type="domain" description="Cation-transporting P-type ATPase N-terminal" evidence="2">
    <location>
        <begin position="7"/>
        <end position="69"/>
    </location>
</feature>
<proteinExistence type="predicted"/>
<dbReference type="EMBL" id="AUZX01007654">
    <property type="protein sequence ID" value="EQD58571.1"/>
    <property type="molecule type" value="Genomic_DNA"/>
</dbReference>
<dbReference type="GO" id="GO:0016787">
    <property type="term" value="F:hydrolase activity"/>
    <property type="evidence" value="ECO:0007669"/>
    <property type="project" value="UniProtKB-KW"/>
</dbReference>
<reference evidence="3" key="1">
    <citation type="submission" date="2013-08" db="EMBL/GenBank/DDBJ databases">
        <authorList>
            <person name="Mendez C."/>
            <person name="Richter M."/>
            <person name="Ferrer M."/>
            <person name="Sanchez J."/>
        </authorList>
    </citation>
    <scope>NUCLEOTIDE SEQUENCE</scope>
</reference>
<feature type="region of interest" description="Disordered" evidence="1">
    <location>
        <begin position="1"/>
        <end position="22"/>
    </location>
</feature>
<sequence>MSTPETEHHAVPDNAQPARAGLTANEAAVRLAHDGPNLLPGAAPKTAWAIVLGVLREPMFLMLLAAGAS</sequence>
<evidence type="ECO:0000313" key="3">
    <source>
        <dbReference type="EMBL" id="EQD58571.1"/>
    </source>
</evidence>
<dbReference type="AlphaFoldDB" id="T1ACR1"/>
<feature type="compositionally biased region" description="Basic and acidic residues" evidence="1">
    <location>
        <begin position="1"/>
        <end position="11"/>
    </location>
</feature>
<organism evidence="3">
    <name type="scientific">mine drainage metagenome</name>
    <dbReference type="NCBI Taxonomy" id="410659"/>
    <lineage>
        <taxon>unclassified sequences</taxon>
        <taxon>metagenomes</taxon>
        <taxon>ecological metagenomes</taxon>
    </lineage>
</organism>
<evidence type="ECO:0000259" key="2">
    <source>
        <dbReference type="SMART" id="SM00831"/>
    </source>
</evidence>
<dbReference type="SUPFAM" id="SSF81665">
    <property type="entry name" value="Calcium ATPase, transmembrane domain M"/>
    <property type="match status" value="1"/>
</dbReference>
<dbReference type="Pfam" id="PF00690">
    <property type="entry name" value="Cation_ATPase_N"/>
    <property type="match status" value="1"/>
</dbReference>
<reference evidence="3" key="2">
    <citation type="journal article" date="2014" name="ISME J.">
        <title>Microbial stratification in low pH oxic and suboxic macroscopic growths along an acid mine drainage.</title>
        <authorList>
            <person name="Mendez-Garcia C."/>
            <person name="Mesa V."/>
            <person name="Sprenger R.R."/>
            <person name="Richter M."/>
            <person name="Diez M.S."/>
            <person name="Solano J."/>
            <person name="Bargiela R."/>
            <person name="Golyshina O.V."/>
            <person name="Manteca A."/>
            <person name="Ramos J.L."/>
            <person name="Gallego J.R."/>
            <person name="Llorente I."/>
            <person name="Martins Dos Santos V.A."/>
            <person name="Jensen O.N."/>
            <person name="Pelaez A.I."/>
            <person name="Sanchez J."/>
            <person name="Ferrer M."/>
        </authorList>
    </citation>
    <scope>NUCLEOTIDE SEQUENCE</scope>
</reference>